<evidence type="ECO:0000259" key="1">
    <source>
        <dbReference type="PROSITE" id="PS50878"/>
    </source>
</evidence>
<protein>
    <recommendedName>
        <fullName evidence="1">Reverse transcriptase domain-containing protein</fullName>
    </recommendedName>
</protein>
<accession>A0A151SGT4</accession>
<dbReference type="Gramene" id="C.cajan_00205.t">
    <property type="protein sequence ID" value="C.cajan_00205.t.cds1"/>
    <property type="gene ID" value="C.cajan_00205"/>
</dbReference>
<keyword evidence="3" id="KW-1185">Reference proteome</keyword>
<gene>
    <name evidence="2" type="ORF">KK1_000206</name>
</gene>
<feature type="domain" description="Reverse transcriptase" evidence="1">
    <location>
        <begin position="1"/>
        <end position="116"/>
    </location>
</feature>
<dbReference type="EMBL" id="CM003613">
    <property type="protein sequence ID" value="KYP54040.1"/>
    <property type="molecule type" value="Genomic_DNA"/>
</dbReference>
<name>A0A151SGT4_CAJCA</name>
<proteinExistence type="predicted"/>
<dbReference type="PROSITE" id="PS50878">
    <property type="entry name" value="RT_POL"/>
    <property type="match status" value="1"/>
</dbReference>
<sequence length="133" mass="14912">MAPLLFLIVAEGLGGLVKETRNLKLLSSILVSKDNLHVCLQQFVDDTLIFLELKIENVIIEKNILRWFEILAGFRVNFHKCSLGSIGVQDGFVISFARLLTCGCFRVPFVYLGVLVGVNAHREGIWNLVLVKL</sequence>
<dbReference type="Proteomes" id="UP000075243">
    <property type="component" value="Chromosome 11"/>
</dbReference>
<evidence type="ECO:0000313" key="2">
    <source>
        <dbReference type="EMBL" id="KYP54040.1"/>
    </source>
</evidence>
<organism evidence="2 3">
    <name type="scientific">Cajanus cajan</name>
    <name type="common">Pigeon pea</name>
    <name type="synonym">Cajanus indicus</name>
    <dbReference type="NCBI Taxonomy" id="3821"/>
    <lineage>
        <taxon>Eukaryota</taxon>
        <taxon>Viridiplantae</taxon>
        <taxon>Streptophyta</taxon>
        <taxon>Embryophyta</taxon>
        <taxon>Tracheophyta</taxon>
        <taxon>Spermatophyta</taxon>
        <taxon>Magnoliopsida</taxon>
        <taxon>eudicotyledons</taxon>
        <taxon>Gunneridae</taxon>
        <taxon>Pentapetalae</taxon>
        <taxon>rosids</taxon>
        <taxon>fabids</taxon>
        <taxon>Fabales</taxon>
        <taxon>Fabaceae</taxon>
        <taxon>Papilionoideae</taxon>
        <taxon>50 kb inversion clade</taxon>
        <taxon>NPAAA clade</taxon>
        <taxon>indigoferoid/millettioid clade</taxon>
        <taxon>Phaseoleae</taxon>
        <taxon>Cajanus</taxon>
    </lineage>
</organism>
<reference evidence="2 3" key="1">
    <citation type="journal article" date="2012" name="Nat. Biotechnol.">
        <title>Draft genome sequence of pigeonpea (Cajanus cajan), an orphan legume crop of resource-poor farmers.</title>
        <authorList>
            <person name="Varshney R.K."/>
            <person name="Chen W."/>
            <person name="Li Y."/>
            <person name="Bharti A.K."/>
            <person name="Saxena R.K."/>
            <person name="Schlueter J.A."/>
            <person name="Donoghue M.T."/>
            <person name="Azam S."/>
            <person name="Fan G."/>
            <person name="Whaley A.M."/>
            <person name="Farmer A.D."/>
            <person name="Sheridan J."/>
            <person name="Iwata A."/>
            <person name="Tuteja R."/>
            <person name="Penmetsa R.V."/>
            <person name="Wu W."/>
            <person name="Upadhyaya H.D."/>
            <person name="Yang S.P."/>
            <person name="Shah T."/>
            <person name="Saxena K.B."/>
            <person name="Michael T."/>
            <person name="McCombie W.R."/>
            <person name="Yang B."/>
            <person name="Zhang G."/>
            <person name="Yang H."/>
            <person name="Wang J."/>
            <person name="Spillane C."/>
            <person name="Cook D.R."/>
            <person name="May G.D."/>
            <person name="Xu X."/>
            <person name="Jackson S.A."/>
        </authorList>
    </citation>
    <scope>NUCLEOTIDE SEQUENCE [LARGE SCALE GENOMIC DNA]</scope>
    <source>
        <strain evidence="3">cv. Asha</strain>
    </source>
</reference>
<evidence type="ECO:0000313" key="3">
    <source>
        <dbReference type="Proteomes" id="UP000075243"/>
    </source>
</evidence>
<dbReference type="AlphaFoldDB" id="A0A151SGT4"/>
<dbReference type="InterPro" id="IPR000477">
    <property type="entry name" value="RT_dom"/>
</dbReference>